<dbReference type="EMBL" id="GBXM01024647">
    <property type="protein sequence ID" value="JAH83930.1"/>
    <property type="molecule type" value="Transcribed_RNA"/>
</dbReference>
<proteinExistence type="predicted"/>
<reference evidence="1" key="1">
    <citation type="submission" date="2014-11" db="EMBL/GenBank/DDBJ databases">
        <authorList>
            <person name="Amaro Gonzalez C."/>
        </authorList>
    </citation>
    <scope>NUCLEOTIDE SEQUENCE</scope>
</reference>
<reference evidence="1" key="2">
    <citation type="journal article" date="2015" name="Fish Shellfish Immunol.">
        <title>Early steps in the European eel (Anguilla anguilla)-Vibrio vulnificus interaction in the gills: Role of the RtxA13 toxin.</title>
        <authorList>
            <person name="Callol A."/>
            <person name="Pajuelo D."/>
            <person name="Ebbesson L."/>
            <person name="Teles M."/>
            <person name="MacKenzie S."/>
            <person name="Amaro C."/>
        </authorList>
    </citation>
    <scope>NUCLEOTIDE SEQUENCE</scope>
</reference>
<accession>A0A0E9W2Y6</accession>
<sequence>MLTIYILIYYIC</sequence>
<name>A0A0E9W2Y6_ANGAN</name>
<organism evidence="1">
    <name type="scientific">Anguilla anguilla</name>
    <name type="common">European freshwater eel</name>
    <name type="synonym">Muraena anguilla</name>
    <dbReference type="NCBI Taxonomy" id="7936"/>
    <lineage>
        <taxon>Eukaryota</taxon>
        <taxon>Metazoa</taxon>
        <taxon>Chordata</taxon>
        <taxon>Craniata</taxon>
        <taxon>Vertebrata</taxon>
        <taxon>Euteleostomi</taxon>
        <taxon>Actinopterygii</taxon>
        <taxon>Neopterygii</taxon>
        <taxon>Teleostei</taxon>
        <taxon>Anguilliformes</taxon>
        <taxon>Anguillidae</taxon>
        <taxon>Anguilla</taxon>
    </lineage>
</organism>
<protein>
    <submittedName>
        <fullName evidence="1">Uncharacterized protein</fullName>
    </submittedName>
</protein>
<evidence type="ECO:0000313" key="1">
    <source>
        <dbReference type="EMBL" id="JAH83930.1"/>
    </source>
</evidence>